<proteinExistence type="predicted"/>
<dbReference type="Proteomes" id="UP001602245">
    <property type="component" value="Unassembled WGS sequence"/>
</dbReference>
<dbReference type="EMBL" id="JBIAZU010000002">
    <property type="protein sequence ID" value="MFF5289761.1"/>
    <property type="molecule type" value="Genomic_DNA"/>
</dbReference>
<protein>
    <submittedName>
        <fullName evidence="2">Uncharacterized protein</fullName>
    </submittedName>
</protein>
<organism evidence="2 3">
    <name type="scientific">Paractinoplanes globisporus</name>
    <dbReference type="NCBI Taxonomy" id="113565"/>
    <lineage>
        <taxon>Bacteria</taxon>
        <taxon>Bacillati</taxon>
        <taxon>Actinomycetota</taxon>
        <taxon>Actinomycetes</taxon>
        <taxon>Micromonosporales</taxon>
        <taxon>Micromonosporaceae</taxon>
        <taxon>Paractinoplanes</taxon>
    </lineage>
</organism>
<sequence length="45" mass="4632">MTGERESVTGERESVTGERGVRLGCDRGPGSSVLMSGPRGPMVGP</sequence>
<keyword evidence="3" id="KW-1185">Reference proteome</keyword>
<reference evidence="2 3" key="1">
    <citation type="submission" date="2024-10" db="EMBL/GenBank/DDBJ databases">
        <title>The Natural Products Discovery Center: Release of the First 8490 Sequenced Strains for Exploring Actinobacteria Biosynthetic Diversity.</title>
        <authorList>
            <person name="Kalkreuter E."/>
            <person name="Kautsar S.A."/>
            <person name="Yang D."/>
            <person name="Bader C.D."/>
            <person name="Teijaro C.N."/>
            <person name="Fluegel L."/>
            <person name="Davis C.M."/>
            <person name="Simpson J.R."/>
            <person name="Lauterbach L."/>
            <person name="Steele A.D."/>
            <person name="Gui C."/>
            <person name="Meng S."/>
            <person name="Li G."/>
            <person name="Viehrig K."/>
            <person name="Ye F."/>
            <person name="Su P."/>
            <person name="Kiefer A.F."/>
            <person name="Nichols A."/>
            <person name="Cepeda A.J."/>
            <person name="Yan W."/>
            <person name="Fan B."/>
            <person name="Jiang Y."/>
            <person name="Adhikari A."/>
            <person name="Zheng C.-J."/>
            <person name="Schuster L."/>
            <person name="Cowan T.M."/>
            <person name="Smanski M.J."/>
            <person name="Chevrette M.G."/>
            <person name="De Carvalho L.P.S."/>
            <person name="Shen B."/>
        </authorList>
    </citation>
    <scope>NUCLEOTIDE SEQUENCE [LARGE SCALE GENOMIC DNA]</scope>
    <source>
        <strain evidence="2 3">NPDC000087</strain>
    </source>
</reference>
<evidence type="ECO:0000313" key="3">
    <source>
        <dbReference type="Proteomes" id="UP001602245"/>
    </source>
</evidence>
<accession>A0ABW6WA12</accession>
<evidence type="ECO:0000313" key="2">
    <source>
        <dbReference type="EMBL" id="MFF5289761.1"/>
    </source>
</evidence>
<comment type="caution">
    <text evidence="2">The sequence shown here is derived from an EMBL/GenBank/DDBJ whole genome shotgun (WGS) entry which is preliminary data.</text>
</comment>
<gene>
    <name evidence="2" type="ORF">ACFY35_09995</name>
</gene>
<dbReference type="RefSeq" id="WP_157297207.1">
    <property type="nucleotide sequence ID" value="NZ_JBIAZU010000002.1"/>
</dbReference>
<name>A0ABW6WA12_9ACTN</name>
<evidence type="ECO:0000256" key="1">
    <source>
        <dbReference type="SAM" id="MobiDB-lite"/>
    </source>
</evidence>
<feature type="compositionally biased region" description="Basic and acidic residues" evidence="1">
    <location>
        <begin position="1"/>
        <end position="25"/>
    </location>
</feature>
<feature type="region of interest" description="Disordered" evidence="1">
    <location>
        <begin position="1"/>
        <end position="45"/>
    </location>
</feature>